<feature type="region of interest" description="Disordered" evidence="5">
    <location>
        <begin position="363"/>
        <end position="386"/>
    </location>
</feature>
<sequence>MDRPLLEHIHTLHPLPPQQPPQIHGVQPSPQHQQPLRQSQMLLPHQYHQRQRSQHRLKPPYLQLPIITLDYPDSKNDYDELRGHPDSYKQDDIADSQSFDDAKEVKRKRVTQACDVCNRKKIKCDGKRPICTNCHSSSQECTYVRITRKRGPRAGLIEELEARVLELETTLKNCGEFEALAAIDALEGNDRFREYNDNDEDQINDGHDSEINQSTYRRRSHCGSTEDEYLDQGNYYGTGDDDGDISCSGSTLLLSQKTPSSVAKYDTHDAHDNIRIKVNSNDVYLSPQQHSPSPSPSSGHSPGSKDPPLSSRQHFGGTGSPSHQQDNFLQLPNQPNSGNQYRKGDRYGLRLSVCSSTNRSRSICSIGSTRSSGRSVSPVPPSSTTFGCSPIRSSPFSSYSHSPSLPSPLLQSPSPFSLYTHNGIGPSLIQVYMHHVHPYIPVLHAPTLSSTLQHEIPLLVNAVAAIASRYAYPDSPRAYLPYYTAATDRILDAATLPSSSAVVALLILTHHTLLVDKSIEAWVFLGIAVRIAQQLGFHVMSNPDVDYTTPFVQEQRRRIWHSLYETDLHMSILYKLSPCIRAADATVAQPGPESRWLISSADAQLENSKNLGSWKTSSSARRQEQEQIDMVPVLKSLNIGTADRTPSEMGLTSDDMHDRVMRTESVKLLEIAADIARLDRNASGQPIPIPFNDPALVCRRSTLHTRLCTWKTNAPKWLNEVSPKYGFSSDGNPNSSPPWSAAFTLIIYHYCVIKLHETMLPKDCNSESQSDASAPTFILPEYESANVSPAEPSHYAWVRVCTQSAFTITAIVECFLVQSPNLQPFSHFIYHFIHCAGMTLLKTLRMRCEQHHISNVARSVDAVISALTRLSRFDDAAASAISILRELRHSVLPLL</sequence>
<evidence type="ECO:0000256" key="1">
    <source>
        <dbReference type="ARBA" id="ARBA00004123"/>
    </source>
</evidence>
<keyword evidence="2" id="KW-0479">Metal-binding</keyword>
<feature type="compositionally biased region" description="Polar residues" evidence="5">
    <location>
        <begin position="320"/>
        <end position="340"/>
    </location>
</feature>
<dbReference type="PROSITE" id="PS50048">
    <property type="entry name" value="ZN2_CY6_FUNGAL_2"/>
    <property type="match status" value="1"/>
</dbReference>
<dbReference type="CDD" id="cd00067">
    <property type="entry name" value="GAL4"/>
    <property type="match status" value="1"/>
</dbReference>
<keyword evidence="4" id="KW-0539">Nucleus</keyword>
<evidence type="ECO:0000256" key="3">
    <source>
        <dbReference type="ARBA" id="ARBA00023125"/>
    </source>
</evidence>
<comment type="caution">
    <text evidence="7">The sequence shown here is derived from an EMBL/GenBank/DDBJ whole genome shotgun (WGS) entry which is preliminary data.</text>
</comment>
<dbReference type="SMART" id="SM00906">
    <property type="entry name" value="Fungal_trans"/>
    <property type="match status" value="1"/>
</dbReference>
<protein>
    <recommendedName>
        <fullName evidence="6">Zn(2)-C6 fungal-type domain-containing protein</fullName>
    </recommendedName>
</protein>
<dbReference type="Proteomes" id="UP001648503">
    <property type="component" value="Unassembled WGS sequence"/>
</dbReference>
<gene>
    <name evidence="7" type="ORF">BASA50_003518</name>
</gene>
<dbReference type="PANTHER" id="PTHR46910">
    <property type="entry name" value="TRANSCRIPTION FACTOR PDR1"/>
    <property type="match status" value="1"/>
</dbReference>
<feature type="region of interest" description="Disordered" evidence="5">
    <location>
        <begin position="195"/>
        <end position="225"/>
    </location>
</feature>
<dbReference type="Pfam" id="PF00172">
    <property type="entry name" value="Zn_clus"/>
    <property type="match status" value="1"/>
</dbReference>
<comment type="subcellular location">
    <subcellularLocation>
        <location evidence="1">Nucleus</location>
    </subcellularLocation>
</comment>
<dbReference type="SUPFAM" id="SSF57701">
    <property type="entry name" value="Zn2/Cys6 DNA-binding domain"/>
    <property type="match status" value="1"/>
</dbReference>
<evidence type="ECO:0000259" key="6">
    <source>
        <dbReference type="PROSITE" id="PS50048"/>
    </source>
</evidence>
<dbReference type="SMART" id="SM00066">
    <property type="entry name" value="GAL4"/>
    <property type="match status" value="1"/>
</dbReference>
<feature type="compositionally biased region" description="Low complexity" evidence="5">
    <location>
        <begin position="286"/>
        <end position="304"/>
    </location>
</feature>
<dbReference type="InterPro" id="IPR036864">
    <property type="entry name" value="Zn2-C6_fun-type_DNA-bd_sf"/>
</dbReference>
<keyword evidence="8" id="KW-1185">Reference proteome</keyword>
<dbReference type="Gene3D" id="4.10.240.10">
    <property type="entry name" value="Zn(2)-C6 fungal-type DNA-binding domain"/>
    <property type="match status" value="1"/>
</dbReference>
<dbReference type="PANTHER" id="PTHR46910:SF3">
    <property type="entry name" value="HALOTOLERANCE PROTEIN 9-RELATED"/>
    <property type="match status" value="1"/>
</dbReference>
<evidence type="ECO:0000256" key="5">
    <source>
        <dbReference type="SAM" id="MobiDB-lite"/>
    </source>
</evidence>
<feature type="domain" description="Zn(2)-C6 fungal-type" evidence="6">
    <location>
        <begin position="113"/>
        <end position="143"/>
    </location>
</feature>
<dbReference type="InterPro" id="IPR001138">
    <property type="entry name" value="Zn2Cys6_DnaBD"/>
</dbReference>
<organism evidence="7 8">
    <name type="scientific">Batrachochytrium salamandrivorans</name>
    <dbReference type="NCBI Taxonomy" id="1357716"/>
    <lineage>
        <taxon>Eukaryota</taxon>
        <taxon>Fungi</taxon>
        <taxon>Fungi incertae sedis</taxon>
        <taxon>Chytridiomycota</taxon>
        <taxon>Chytridiomycota incertae sedis</taxon>
        <taxon>Chytridiomycetes</taxon>
        <taxon>Rhizophydiales</taxon>
        <taxon>Rhizophydiales incertae sedis</taxon>
        <taxon>Batrachochytrium</taxon>
    </lineage>
</organism>
<feature type="region of interest" description="Disordered" evidence="5">
    <location>
        <begin position="284"/>
        <end position="344"/>
    </location>
</feature>
<keyword evidence="3" id="KW-0238">DNA-binding</keyword>
<accession>A0ABQ8FKR0</accession>
<name>A0ABQ8FKR0_9FUNG</name>
<dbReference type="InterPro" id="IPR050987">
    <property type="entry name" value="AtrR-like"/>
</dbReference>
<evidence type="ECO:0000256" key="4">
    <source>
        <dbReference type="ARBA" id="ARBA00023242"/>
    </source>
</evidence>
<dbReference type="Pfam" id="PF04082">
    <property type="entry name" value="Fungal_trans"/>
    <property type="match status" value="1"/>
</dbReference>
<proteinExistence type="predicted"/>
<evidence type="ECO:0000256" key="2">
    <source>
        <dbReference type="ARBA" id="ARBA00022723"/>
    </source>
</evidence>
<dbReference type="EMBL" id="JAFCIX010000102">
    <property type="protein sequence ID" value="KAH6598478.1"/>
    <property type="molecule type" value="Genomic_DNA"/>
</dbReference>
<reference evidence="7 8" key="1">
    <citation type="submission" date="2021-02" db="EMBL/GenBank/DDBJ databases">
        <title>Variation within the Batrachochytrium salamandrivorans European outbreak.</title>
        <authorList>
            <person name="Kelly M."/>
            <person name="Pasmans F."/>
            <person name="Shea T.P."/>
            <person name="Munoz J.F."/>
            <person name="Carranza S."/>
            <person name="Cuomo C.A."/>
            <person name="Martel A."/>
        </authorList>
    </citation>
    <scope>NUCLEOTIDE SEQUENCE [LARGE SCALE GENOMIC DNA]</scope>
    <source>
        <strain evidence="7 8">AMFP18/2</strain>
    </source>
</reference>
<dbReference type="CDD" id="cd12148">
    <property type="entry name" value="fungal_TF_MHR"/>
    <property type="match status" value="1"/>
</dbReference>
<evidence type="ECO:0000313" key="8">
    <source>
        <dbReference type="Proteomes" id="UP001648503"/>
    </source>
</evidence>
<evidence type="ECO:0000313" key="7">
    <source>
        <dbReference type="EMBL" id="KAH6598478.1"/>
    </source>
</evidence>
<feature type="region of interest" description="Disordered" evidence="5">
    <location>
        <begin position="12"/>
        <end position="35"/>
    </location>
</feature>
<dbReference type="InterPro" id="IPR007219">
    <property type="entry name" value="XnlR_reg_dom"/>
</dbReference>